<dbReference type="Pfam" id="PF10296">
    <property type="entry name" value="MMM1"/>
    <property type="match status" value="1"/>
</dbReference>
<dbReference type="EMBL" id="LN483167">
    <property type="protein sequence ID" value="CDZ97097.1"/>
    <property type="molecule type" value="Genomic_DNA"/>
</dbReference>
<name>A0A0F7SJC9_PHARH</name>
<dbReference type="PROSITE" id="PS51847">
    <property type="entry name" value="SMP"/>
    <property type="match status" value="1"/>
</dbReference>
<dbReference type="CDD" id="cd21671">
    <property type="entry name" value="SMP_Mmm1"/>
    <property type="match status" value="1"/>
</dbReference>
<dbReference type="GO" id="GO:0015914">
    <property type="term" value="P:phospholipid transport"/>
    <property type="evidence" value="ECO:0007669"/>
    <property type="project" value="TreeGrafter"/>
</dbReference>
<evidence type="ECO:0000256" key="1">
    <source>
        <dbReference type="ARBA" id="ARBA00022448"/>
    </source>
</evidence>
<evidence type="ECO:0000256" key="3">
    <source>
        <dbReference type="ARBA" id="ARBA00022824"/>
    </source>
</evidence>
<dbReference type="GO" id="GO:0032865">
    <property type="term" value="C:ERMES complex"/>
    <property type="evidence" value="ECO:0007669"/>
    <property type="project" value="UniProtKB-UniRule"/>
</dbReference>
<dbReference type="GO" id="GO:1990456">
    <property type="term" value="P:mitochondrion-endoplasmic reticulum membrane tethering"/>
    <property type="evidence" value="ECO:0007669"/>
    <property type="project" value="TreeGrafter"/>
</dbReference>
<gene>
    <name evidence="8" type="primary">MMM1</name>
</gene>
<dbReference type="InterPro" id="IPR027537">
    <property type="entry name" value="Mmm1"/>
</dbReference>
<dbReference type="HAMAP" id="MF_03103">
    <property type="entry name" value="Mmm1"/>
    <property type="match status" value="1"/>
</dbReference>
<protein>
    <recommendedName>
        <fullName evidence="8">Maintenance of mitochondrial morphology protein 1</fullName>
    </recommendedName>
</protein>
<keyword evidence="6" id="KW-0446">Lipid-binding</keyword>
<sequence length="457" mass="49304">MDGPSHSEQHTAPPTHLSFTTGILVGQGSVILVLILFIRYVIFEDGSKAVETAFPKKKPKLRRPSQLNRASSAPRPPTLPSQVLSKTQYDLSSHPAESMDWLNVLFGQVIANYRSSLLAHSGEDGARRVMESWLNPAQGVSWLDPIQVTSLALGSSYPIFSNARIRPSDASGRMRAETEIDYSDSVTLGISTSLLINFPRPRFAVLPISLGVTLVGLTGTVSMELLSTPSSTDPPCPHQSMQLALHPDFSLSIETTSLLGSRAKLHDLPKIEQLVSSRLRQALVDRVVWPKFFAVGLPALGVGVGAGRKSGDTLLGGDTVDSNIFTKTGTDRIEGKHDRPTDREQHSLGFGNLGEQFMKNVLPTPDGLDVHLTEQDGILRESTRQRMKPGMTRRQTNSLLSASSEEDLVDPSASVFTSSSKLGHSGQPAPTSRRRETGLGGGVKTMPGGSDWGPDGM</sequence>
<dbReference type="GO" id="GO:0045040">
    <property type="term" value="P:protein insertion into mitochondrial outer membrane"/>
    <property type="evidence" value="ECO:0007669"/>
    <property type="project" value="UniProtKB-UniRule"/>
</dbReference>
<feature type="compositionally biased region" description="Polar residues" evidence="9">
    <location>
        <begin position="393"/>
        <end position="403"/>
    </location>
</feature>
<keyword evidence="1" id="KW-0813">Transport</keyword>
<dbReference type="InterPro" id="IPR031468">
    <property type="entry name" value="SMP_LBD"/>
</dbReference>
<keyword evidence="3 8" id="KW-0256">Endoplasmic reticulum</keyword>
<dbReference type="GO" id="GO:0008289">
    <property type="term" value="F:lipid binding"/>
    <property type="evidence" value="ECO:0007669"/>
    <property type="project" value="UniProtKB-KW"/>
</dbReference>
<comment type="subcellular location">
    <subcellularLocation>
        <location evidence="8">Endoplasmic reticulum membrane</location>
        <topology evidence="8">Single-pass type I membrane protein</topology>
    </subcellularLocation>
    <text evidence="8">The ERMES/MDM complex localizes to a few discrete foci (around 10 per single cell), that represent mitochondria-endoplasmic reticulum junctions. These foci are often found next to mtDNA nucleoids.</text>
</comment>
<evidence type="ECO:0000259" key="11">
    <source>
        <dbReference type="PROSITE" id="PS51847"/>
    </source>
</evidence>
<keyword evidence="2 8" id="KW-0812">Transmembrane</keyword>
<comment type="function">
    <text evidence="8">Component of the ERMES/MDM complex, which serves as a molecular tether to connect the endoplasmic reticulum (ER) and mitochondria. Components of this complex are involved in the control of mitochondrial shape and protein biogenesis, and function in nonvesicular lipid trafficking between the ER and mitochondria. The MDM12-MMM1 subcomplex functions in the major beta-barrel assembly pathway that is responsible for biogenesis of all outer membrane beta-barrel proteins, and acts in a late step after the SAM complex. The MDM10-MDM12-MMM1 subcomplex further acts in the TOM40-specific pathway after the action of the MDM12-MMM1 complex. Essential for establishing and maintaining the structure of mitochondria and maintenance of mtDNA nucleoids.</text>
</comment>
<keyword evidence="4 8" id="KW-1133">Transmembrane helix</keyword>
<reference evidence="12" key="1">
    <citation type="submission" date="2014-08" db="EMBL/GenBank/DDBJ databases">
        <authorList>
            <person name="Sharma Rahul"/>
            <person name="Thines Marco"/>
        </authorList>
    </citation>
    <scope>NUCLEOTIDE SEQUENCE</scope>
</reference>
<evidence type="ECO:0000313" key="12">
    <source>
        <dbReference type="EMBL" id="CDZ97097.1"/>
    </source>
</evidence>
<feature type="topological domain" description="Lumenal" evidence="8">
    <location>
        <begin position="1"/>
        <end position="22"/>
    </location>
</feature>
<comment type="similarity">
    <text evidence="8">Belongs to the MMM1 family.</text>
</comment>
<evidence type="ECO:0000256" key="6">
    <source>
        <dbReference type="ARBA" id="ARBA00023121"/>
    </source>
</evidence>
<dbReference type="PANTHER" id="PTHR13466">
    <property type="entry name" value="TEX2 PROTEIN-RELATED"/>
    <property type="match status" value="1"/>
</dbReference>
<comment type="subunit">
    <text evidence="8">Homodimer. Component of the ER-mitochondria encounter structure (ERMES) or MDM complex, composed of MMM1, MDM10, MDM12 and MDM34. A MMM1 homodimer associates with one molecule of MDM12 on each side in a pairwise head-to-tail manner, and the SMP-LTD domains of MMM1 and MDM12 generate a continuous hydrophobic tunnel for phospholipid trafficking.</text>
</comment>
<dbReference type="PANTHER" id="PTHR13466:SF0">
    <property type="entry name" value="SMP-LTD DOMAIN-CONTAINING PROTEIN"/>
    <property type="match status" value="1"/>
</dbReference>
<dbReference type="AlphaFoldDB" id="A0A0F7SJC9"/>
<evidence type="ECO:0000256" key="8">
    <source>
        <dbReference type="HAMAP-Rule" id="MF_03103"/>
    </source>
</evidence>
<dbReference type="InterPro" id="IPR019411">
    <property type="entry name" value="MMM1_dom"/>
</dbReference>
<organism evidence="12">
    <name type="scientific">Phaffia rhodozyma</name>
    <name type="common">Yeast</name>
    <name type="synonym">Xanthophyllomyces dendrorhous</name>
    <dbReference type="NCBI Taxonomy" id="264483"/>
    <lineage>
        <taxon>Eukaryota</taxon>
        <taxon>Fungi</taxon>
        <taxon>Dikarya</taxon>
        <taxon>Basidiomycota</taxon>
        <taxon>Agaricomycotina</taxon>
        <taxon>Tremellomycetes</taxon>
        <taxon>Cystofilobasidiales</taxon>
        <taxon>Mrakiaceae</taxon>
        <taxon>Phaffia</taxon>
    </lineage>
</organism>
<keyword evidence="5" id="KW-0445">Lipid transport</keyword>
<feature type="region of interest" description="Disordered" evidence="9">
    <location>
        <begin position="328"/>
        <end position="349"/>
    </location>
</feature>
<evidence type="ECO:0000256" key="4">
    <source>
        <dbReference type="ARBA" id="ARBA00022989"/>
    </source>
</evidence>
<feature type="transmembrane region" description="Helical" evidence="10">
    <location>
        <begin position="203"/>
        <end position="226"/>
    </location>
</feature>
<keyword evidence="7 8" id="KW-0472">Membrane</keyword>
<feature type="transmembrane region" description="Helical" evidence="10">
    <location>
        <begin position="20"/>
        <end position="42"/>
    </location>
</feature>
<accession>A0A0F7SJC9</accession>
<evidence type="ECO:0000256" key="7">
    <source>
        <dbReference type="ARBA" id="ARBA00023136"/>
    </source>
</evidence>
<evidence type="ECO:0000256" key="10">
    <source>
        <dbReference type="SAM" id="Phobius"/>
    </source>
</evidence>
<feature type="topological domain" description="Cytoplasmic" evidence="8">
    <location>
        <begin position="44"/>
        <end position="457"/>
    </location>
</feature>
<feature type="domain" description="SMP-LTD" evidence="11">
    <location>
        <begin position="95"/>
        <end position="298"/>
    </location>
</feature>
<evidence type="ECO:0000256" key="5">
    <source>
        <dbReference type="ARBA" id="ARBA00023055"/>
    </source>
</evidence>
<proteinExistence type="inferred from homology"/>
<feature type="region of interest" description="Disordered" evidence="9">
    <location>
        <begin position="57"/>
        <end position="87"/>
    </location>
</feature>
<evidence type="ECO:0000256" key="9">
    <source>
        <dbReference type="SAM" id="MobiDB-lite"/>
    </source>
</evidence>
<dbReference type="GO" id="GO:0005789">
    <property type="term" value="C:endoplasmic reticulum membrane"/>
    <property type="evidence" value="ECO:0007669"/>
    <property type="project" value="UniProtKB-SubCell"/>
</dbReference>
<feature type="region of interest" description="Disordered" evidence="9">
    <location>
        <begin position="383"/>
        <end position="457"/>
    </location>
</feature>
<feature type="compositionally biased region" description="Basic and acidic residues" evidence="9">
    <location>
        <begin position="329"/>
        <end position="346"/>
    </location>
</feature>
<evidence type="ECO:0000256" key="2">
    <source>
        <dbReference type="ARBA" id="ARBA00022692"/>
    </source>
</evidence>